<dbReference type="Pfam" id="PF05455">
    <property type="entry name" value="GvpH"/>
    <property type="match status" value="1"/>
</dbReference>
<feature type="compositionally biased region" description="Polar residues" evidence="1">
    <location>
        <begin position="93"/>
        <end position="102"/>
    </location>
</feature>
<feature type="region of interest" description="Disordered" evidence="1">
    <location>
        <begin position="1"/>
        <end position="113"/>
    </location>
</feature>
<feature type="compositionally biased region" description="Basic and acidic residues" evidence="1">
    <location>
        <begin position="103"/>
        <end position="113"/>
    </location>
</feature>
<reference evidence="2 3" key="1">
    <citation type="submission" date="2020-02" db="EMBL/GenBank/DDBJ databases">
        <title>Whole genome sequence of Halogeometricum borinquense strain wsp4.</title>
        <authorList>
            <person name="Verma D.K."/>
            <person name="Gopal K."/>
            <person name="Prasad E.S."/>
        </authorList>
    </citation>
    <scope>NUCLEOTIDE SEQUENCE [LARGE SCALE GENOMIC DNA]</scope>
    <source>
        <strain evidence="3">wsp4</strain>
    </source>
</reference>
<dbReference type="EMBL" id="CP048739">
    <property type="protein sequence ID" value="QIB75680.1"/>
    <property type="molecule type" value="Genomic_DNA"/>
</dbReference>
<dbReference type="GeneID" id="44080965"/>
<dbReference type="AlphaFoldDB" id="A0A6C0UKH2"/>
<feature type="compositionally biased region" description="Basic and acidic residues" evidence="1">
    <location>
        <begin position="11"/>
        <end position="21"/>
    </location>
</feature>
<dbReference type="Proteomes" id="UP000465846">
    <property type="component" value="Chromosome"/>
</dbReference>
<name>A0A6C0UKH2_9EURY</name>
<evidence type="ECO:0000256" key="1">
    <source>
        <dbReference type="SAM" id="MobiDB-lite"/>
    </source>
</evidence>
<accession>A0A6C0UKH2</accession>
<evidence type="ECO:0000313" key="3">
    <source>
        <dbReference type="Proteomes" id="UP000465846"/>
    </source>
</evidence>
<proteinExistence type="predicted"/>
<dbReference type="RefSeq" id="WP_163487433.1">
    <property type="nucleotide sequence ID" value="NZ_CP048739.1"/>
</dbReference>
<dbReference type="InterPro" id="IPR008633">
    <property type="entry name" value="GvpH"/>
</dbReference>
<evidence type="ECO:0000313" key="2">
    <source>
        <dbReference type="EMBL" id="QIB75680.1"/>
    </source>
</evidence>
<sequence>MSPNSNDAGDPSDKSPDKRPDSPSGPLEQLRAIVASLAEIESEEGGHRRGSGQIDQGSAQIDYDYEVSIGLGSSDDRTTGSPHRSASDHSRTGESNSQQGDTESVHVETRERSHNERIVIADLLGVTDSESDDDLDVTLDTDAPALVLSADGETVGRVALDHPDMTITDVELNNQILEIRLVRRNESTEGASE</sequence>
<gene>
    <name evidence="2" type="ORF">G3I44_16150</name>
</gene>
<organism evidence="2 3">
    <name type="scientific">Halogeometricum borinquense</name>
    <dbReference type="NCBI Taxonomy" id="60847"/>
    <lineage>
        <taxon>Archaea</taxon>
        <taxon>Methanobacteriati</taxon>
        <taxon>Methanobacteriota</taxon>
        <taxon>Stenosarchaea group</taxon>
        <taxon>Halobacteria</taxon>
        <taxon>Halobacteriales</taxon>
        <taxon>Haloferacaceae</taxon>
        <taxon>Halogeometricum</taxon>
    </lineage>
</organism>
<protein>
    <submittedName>
        <fullName evidence="2">GvpH protein</fullName>
    </submittedName>
</protein>